<dbReference type="SUPFAM" id="SSF52047">
    <property type="entry name" value="RNI-like"/>
    <property type="match status" value="1"/>
</dbReference>
<organism evidence="1 2">
    <name type="scientific">Lyophyllum shimeji</name>
    <name type="common">Hon-shimeji</name>
    <name type="synonym">Tricholoma shimeji</name>
    <dbReference type="NCBI Taxonomy" id="47721"/>
    <lineage>
        <taxon>Eukaryota</taxon>
        <taxon>Fungi</taxon>
        <taxon>Dikarya</taxon>
        <taxon>Basidiomycota</taxon>
        <taxon>Agaricomycotina</taxon>
        <taxon>Agaricomycetes</taxon>
        <taxon>Agaricomycetidae</taxon>
        <taxon>Agaricales</taxon>
        <taxon>Tricholomatineae</taxon>
        <taxon>Lyophyllaceae</taxon>
        <taxon>Lyophyllum</taxon>
    </lineage>
</organism>
<comment type="caution">
    <text evidence="1">The sequence shown here is derived from an EMBL/GenBank/DDBJ whole genome shotgun (WGS) entry which is preliminary data.</text>
</comment>
<keyword evidence="2" id="KW-1185">Reference proteome</keyword>
<evidence type="ECO:0000313" key="2">
    <source>
        <dbReference type="Proteomes" id="UP001063166"/>
    </source>
</evidence>
<name>A0A9P3PEH1_LYOSH</name>
<gene>
    <name evidence="1" type="ORF">LshimejAT787_0200120</name>
</gene>
<proteinExistence type="predicted"/>
<dbReference type="OrthoDB" id="2977329at2759"/>
<dbReference type="Proteomes" id="UP001063166">
    <property type="component" value="Unassembled WGS sequence"/>
</dbReference>
<protein>
    <recommendedName>
        <fullName evidence="3">F-box domain-containing protein</fullName>
    </recommendedName>
</protein>
<dbReference type="AlphaFoldDB" id="A0A9P3PEH1"/>
<evidence type="ECO:0000313" key="1">
    <source>
        <dbReference type="EMBL" id="GLB34447.1"/>
    </source>
</evidence>
<evidence type="ECO:0008006" key="3">
    <source>
        <dbReference type="Google" id="ProtNLM"/>
    </source>
</evidence>
<dbReference type="EMBL" id="BRPK01000002">
    <property type="protein sequence ID" value="GLB34447.1"/>
    <property type="molecule type" value="Genomic_DNA"/>
</dbReference>
<accession>A0A9P3PEH1</accession>
<reference evidence="1" key="1">
    <citation type="submission" date="2022-07" db="EMBL/GenBank/DDBJ databases">
        <title>The genome of Lyophyllum shimeji provides insight into the initial evolution of ectomycorrhizal fungal genome.</title>
        <authorList>
            <person name="Kobayashi Y."/>
            <person name="Shibata T."/>
            <person name="Hirakawa H."/>
            <person name="Shigenobu S."/>
            <person name="Nishiyama T."/>
            <person name="Yamada A."/>
            <person name="Hasebe M."/>
            <person name="Kawaguchi M."/>
        </authorList>
    </citation>
    <scope>NUCLEOTIDE SEQUENCE</scope>
    <source>
        <strain evidence="1">AT787</strain>
    </source>
</reference>
<sequence length="281" mass="31479">MATSLTIPLDIIESVIQNLVDDPSTLRQCALVSRAFLSLSRKQFFRVVTLRSTRKKRHRPCRRLFQVLSAHGEIIPFIRSLVVEVYSSILSEETFPRLLHLIAHGKRLRGFSFKMYEALPWPQLLVTVRFALESLLASPQLSCVAISGILTRDFPVHFLASLPSLKHLSYTQSIPNTALFDQSQTAAWTSSPVITQETPGFPQLETLYLGHYGNCGLAQYLTHPSCAIRLSNLKVLSIRVTEEDLGAVVSVLTEAAAQSLESLIWDNKMNTLSHPRTPCHD</sequence>